<dbReference type="PROSITE" id="PS51257">
    <property type="entry name" value="PROKAR_LIPOPROTEIN"/>
    <property type="match status" value="1"/>
</dbReference>
<dbReference type="OrthoDB" id="1014694at2"/>
<evidence type="ECO:0000313" key="1">
    <source>
        <dbReference type="EMBL" id="KXU34366.1"/>
    </source>
</evidence>
<evidence type="ECO:0000313" key="2">
    <source>
        <dbReference type="Proteomes" id="UP000070058"/>
    </source>
</evidence>
<evidence type="ECO:0008006" key="3">
    <source>
        <dbReference type="Google" id="ProtNLM"/>
    </source>
</evidence>
<dbReference type="STRING" id="1548207.AXK11_08635"/>
<organism evidence="1 2">
    <name type="scientific">Cephaloticoccus primus</name>
    <dbReference type="NCBI Taxonomy" id="1548207"/>
    <lineage>
        <taxon>Bacteria</taxon>
        <taxon>Pseudomonadati</taxon>
        <taxon>Verrucomicrobiota</taxon>
        <taxon>Opitutia</taxon>
        <taxon>Opitutales</taxon>
        <taxon>Opitutaceae</taxon>
        <taxon>Cephaloticoccus</taxon>
    </lineage>
</organism>
<protein>
    <recommendedName>
        <fullName evidence="3">Lipoprotein</fullName>
    </recommendedName>
</protein>
<keyword evidence="2" id="KW-1185">Reference proteome</keyword>
<gene>
    <name evidence="1" type="ORF">AXK11_08635</name>
</gene>
<dbReference type="EMBL" id="LSZQ01000066">
    <property type="protein sequence ID" value="KXU34366.1"/>
    <property type="molecule type" value="Genomic_DNA"/>
</dbReference>
<dbReference type="RefSeq" id="WP_068631257.1">
    <property type="nucleotide sequence ID" value="NZ_LSZQ01000066.1"/>
</dbReference>
<name>A0A139SIK0_9BACT</name>
<accession>A0A139SIK0</accession>
<reference evidence="2" key="1">
    <citation type="submission" date="2016-02" db="EMBL/GenBank/DDBJ databases">
        <authorList>
            <person name="Sanders J.G."/>
            <person name="Lin J.Y."/>
            <person name="Wertz J.T."/>
            <person name="Russell J.A."/>
            <person name="Moreau C.S."/>
            <person name="Powell S."/>
        </authorList>
    </citation>
    <scope>NUCLEOTIDE SEQUENCE [LARGE SCALE GENOMIC DNA]</scope>
    <source>
        <strain evidence="2">CAG34</strain>
    </source>
</reference>
<dbReference type="AlphaFoldDB" id="A0A139SIK0"/>
<sequence>MKRGLLATFLGAVVLFAGCVSPPDYTAFREHRPSSILILPPVNGSVDVKAMPAVLSASVKPLAEAGYYVVPVTNMMEVFYQNGLTEAVDIQAVPPEKLIEFFGADAALYIEIEKYGARYMVINSVVEITAAARLVDLRTGTLLWENRVQESISTTSSSGLLGALVESVVQQIVNTVTDRAWPASQQALHKLYLHPQRAVLPGPRLDPEGKAGRSR</sequence>
<dbReference type="InterPro" id="IPR008517">
    <property type="entry name" value="GNA1162-like"/>
</dbReference>
<proteinExistence type="predicted"/>
<comment type="caution">
    <text evidence="1">The sequence shown here is derived from an EMBL/GenBank/DDBJ whole genome shotgun (WGS) entry which is preliminary data.</text>
</comment>
<dbReference type="Proteomes" id="UP000070058">
    <property type="component" value="Unassembled WGS sequence"/>
</dbReference>
<dbReference type="Gene3D" id="3.40.50.10610">
    <property type="entry name" value="ABC-type transport auxiliary lipoprotein component"/>
    <property type="match status" value="1"/>
</dbReference>
<dbReference type="Pfam" id="PF05643">
    <property type="entry name" value="GNA1162-like"/>
    <property type="match status" value="1"/>
</dbReference>